<dbReference type="Proteomes" id="UP001596414">
    <property type="component" value="Unassembled WGS sequence"/>
</dbReference>
<protein>
    <submittedName>
        <fullName evidence="3">DUF5786 family protein</fullName>
    </submittedName>
</protein>
<feature type="region of interest" description="Disordered" evidence="1">
    <location>
        <begin position="1"/>
        <end position="25"/>
    </location>
</feature>
<name>A0ABD5XBU7_9EURY</name>
<dbReference type="RefSeq" id="WP_267638730.1">
    <property type="nucleotide sequence ID" value="NZ_JAODIY010000032.1"/>
</dbReference>
<feature type="compositionally biased region" description="Basic and acidic residues" evidence="1">
    <location>
        <begin position="1"/>
        <end position="17"/>
    </location>
</feature>
<dbReference type="AlphaFoldDB" id="A0ABD5XBU7"/>
<evidence type="ECO:0000313" key="4">
    <source>
        <dbReference type="Proteomes" id="UP001596414"/>
    </source>
</evidence>
<proteinExistence type="predicted"/>
<dbReference type="EMBL" id="JBHSZQ010000039">
    <property type="protein sequence ID" value="MFC7126670.1"/>
    <property type="molecule type" value="Genomic_DNA"/>
</dbReference>
<accession>A0ABD5XBU7</accession>
<sequence length="58" mass="6980">MGNYDEHEYARREKAISEIDYNSEDQPEEYRGELTFENTESPEQLLETFNKMKDESKD</sequence>
<comment type="caution">
    <text evidence="3">The sequence shown here is derived from an EMBL/GenBank/DDBJ whole genome shotgun (WGS) entry which is preliminary data.</text>
</comment>
<organism evidence="3 4">
    <name type="scientific">Halovenus rubra</name>
    <dbReference type="NCBI Taxonomy" id="869890"/>
    <lineage>
        <taxon>Archaea</taxon>
        <taxon>Methanobacteriati</taxon>
        <taxon>Methanobacteriota</taxon>
        <taxon>Stenosarchaea group</taxon>
        <taxon>Halobacteria</taxon>
        <taxon>Halobacteriales</taxon>
        <taxon>Haloarculaceae</taxon>
        <taxon>Halovenus</taxon>
    </lineage>
</organism>
<dbReference type="Pfam" id="PF19099">
    <property type="entry name" value="DUF5786"/>
    <property type="match status" value="1"/>
</dbReference>
<feature type="domain" description="DUF5786" evidence="2">
    <location>
        <begin position="1"/>
        <end position="53"/>
    </location>
</feature>
<reference evidence="3 4" key="1">
    <citation type="journal article" date="2014" name="Int. J. Syst. Evol. Microbiol.">
        <title>Complete genome sequence of Corynebacterium casei LMG S-19264T (=DSM 44701T), isolated from a smear-ripened cheese.</title>
        <authorList>
            <consortium name="US DOE Joint Genome Institute (JGI-PGF)"/>
            <person name="Walter F."/>
            <person name="Albersmeier A."/>
            <person name="Kalinowski J."/>
            <person name="Ruckert C."/>
        </authorList>
    </citation>
    <scope>NUCLEOTIDE SEQUENCE [LARGE SCALE GENOMIC DNA]</scope>
    <source>
        <strain evidence="3 4">CGMCC 4.7215</strain>
    </source>
</reference>
<evidence type="ECO:0000313" key="3">
    <source>
        <dbReference type="EMBL" id="MFC7126670.1"/>
    </source>
</evidence>
<evidence type="ECO:0000256" key="1">
    <source>
        <dbReference type="SAM" id="MobiDB-lite"/>
    </source>
</evidence>
<gene>
    <name evidence="3" type="ORF">ACFQJ7_11635</name>
</gene>
<evidence type="ECO:0000259" key="2">
    <source>
        <dbReference type="Pfam" id="PF19099"/>
    </source>
</evidence>
<dbReference type="InterPro" id="IPR043902">
    <property type="entry name" value="DUF5786"/>
</dbReference>